<dbReference type="RefSeq" id="WP_148542023.1">
    <property type="nucleotide sequence ID" value="NZ_VSDQ01000577.1"/>
</dbReference>
<keyword evidence="4" id="KW-0804">Transcription</keyword>
<keyword evidence="8" id="KW-1185">Reference proteome</keyword>
<keyword evidence="2" id="KW-0805">Transcription regulation</keyword>
<dbReference type="Pfam" id="PF08281">
    <property type="entry name" value="Sigma70_r4_2"/>
    <property type="match status" value="1"/>
</dbReference>
<evidence type="ECO:0000256" key="1">
    <source>
        <dbReference type="ARBA" id="ARBA00010641"/>
    </source>
</evidence>
<evidence type="ECO:0000259" key="6">
    <source>
        <dbReference type="Pfam" id="PF08281"/>
    </source>
</evidence>
<dbReference type="InterPro" id="IPR013324">
    <property type="entry name" value="RNA_pol_sigma_r3/r4-like"/>
</dbReference>
<comment type="similarity">
    <text evidence="1">Belongs to the sigma-70 factor family. ECF subfamily.</text>
</comment>
<dbReference type="InterPro" id="IPR036388">
    <property type="entry name" value="WH-like_DNA-bd_sf"/>
</dbReference>
<name>A0A5D0I708_9FLAO</name>
<dbReference type="Gene3D" id="1.10.1740.10">
    <property type="match status" value="1"/>
</dbReference>
<dbReference type="OrthoDB" id="659855at2"/>
<dbReference type="PANTHER" id="PTHR43133:SF46">
    <property type="entry name" value="RNA POLYMERASE SIGMA-70 FACTOR ECF SUBFAMILY"/>
    <property type="match status" value="1"/>
</dbReference>
<dbReference type="Pfam" id="PF04542">
    <property type="entry name" value="Sigma70_r2"/>
    <property type="match status" value="1"/>
</dbReference>
<dbReference type="InterPro" id="IPR013325">
    <property type="entry name" value="RNA_pol_sigma_r2"/>
</dbReference>
<sequence>MTEKEPSICEEKIFNELFRKHYEPTTKYIYYKCGDLKQAEDIVQNVFIKIWRLCASIIYSKVKSYIYTACNNAFLNEVAHKKIVLKHQKSTKESINYESPDFLIEIEEFRVELKQAINNLNAKQREVFLLSRVENKTYREIAEITGLTVKGIERRMSLALKELHEKLGKHFKF</sequence>
<dbReference type="EMBL" id="VSDQ01000577">
    <property type="protein sequence ID" value="TYA78729.1"/>
    <property type="molecule type" value="Genomic_DNA"/>
</dbReference>
<dbReference type="InterPro" id="IPR013249">
    <property type="entry name" value="RNA_pol_sigma70_r4_t2"/>
</dbReference>
<dbReference type="CDD" id="cd06171">
    <property type="entry name" value="Sigma70_r4"/>
    <property type="match status" value="1"/>
</dbReference>
<dbReference type="SUPFAM" id="SSF88946">
    <property type="entry name" value="Sigma2 domain of RNA polymerase sigma factors"/>
    <property type="match status" value="1"/>
</dbReference>
<dbReference type="SUPFAM" id="SSF88659">
    <property type="entry name" value="Sigma3 and sigma4 domains of RNA polymerase sigma factors"/>
    <property type="match status" value="1"/>
</dbReference>
<feature type="domain" description="RNA polymerase sigma factor 70 region 4 type 2" evidence="6">
    <location>
        <begin position="111"/>
        <end position="163"/>
    </location>
</feature>
<dbReference type="GO" id="GO:0016987">
    <property type="term" value="F:sigma factor activity"/>
    <property type="evidence" value="ECO:0007669"/>
    <property type="project" value="UniProtKB-KW"/>
</dbReference>
<evidence type="ECO:0000256" key="2">
    <source>
        <dbReference type="ARBA" id="ARBA00023015"/>
    </source>
</evidence>
<evidence type="ECO:0000259" key="5">
    <source>
        <dbReference type="Pfam" id="PF04542"/>
    </source>
</evidence>
<proteinExistence type="inferred from homology"/>
<accession>A0A5D0I708</accession>
<protein>
    <submittedName>
        <fullName evidence="7">Sigma-70 family RNA polymerase sigma factor</fullName>
    </submittedName>
</protein>
<keyword evidence="3" id="KW-0731">Sigma factor</keyword>
<evidence type="ECO:0000256" key="3">
    <source>
        <dbReference type="ARBA" id="ARBA00023082"/>
    </source>
</evidence>
<dbReference type="AlphaFoldDB" id="A0A5D0I708"/>
<comment type="caution">
    <text evidence="7">The sequence shown here is derived from an EMBL/GenBank/DDBJ whole genome shotgun (WGS) entry which is preliminary data.</text>
</comment>
<dbReference type="PANTHER" id="PTHR43133">
    <property type="entry name" value="RNA POLYMERASE ECF-TYPE SIGMA FACTO"/>
    <property type="match status" value="1"/>
</dbReference>
<dbReference type="GO" id="GO:0003677">
    <property type="term" value="F:DNA binding"/>
    <property type="evidence" value="ECO:0007669"/>
    <property type="project" value="InterPro"/>
</dbReference>
<dbReference type="Proteomes" id="UP000323930">
    <property type="component" value="Unassembled WGS sequence"/>
</dbReference>
<dbReference type="Gene3D" id="1.10.10.10">
    <property type="entry name" value="Winged helix-like DNA-binding domain superfamily/Winged helix DNA-binding domain"/>
    <property type="match status" value="1"/>
</dbReference>
<evidence type="ECO:0000313" key="7">
    <source>
        <dbReference type="EMBL" id="TYA78729.1"/>
    </source>
</evidence>
<dbReference type="InterPro" id="IPR007627">
    <property type="entry name" value="RNA_pol_sigma70_r2"/>
</dbReference>
<evidence type="ECO:0000256" key="4">
    <source>
        <dbReference type="ARBA" id="ARBA00023163"/>
    </source>
</evidence>
<gene>
    <name evidence="7" type="ORF">FUA24_10275</name>
</gene>
<evidence type="ECO:0000313" key="8">
    <source>
        <dbReference type="Proteomes" id="UP000323930"/>
    </source>
</evidence>
<dbReference type="InterPro" id="IPR014284">
    <property type="entry name" value="RNA_pol_sigma-70_dom"/>
</dbReference>
<feature type="domain" description="RNA polymerase sigma-70 region 2" evidence="5">
    <location>
        <begin position="17"/>
        <end position="80"/>
    </location>
</feature>
<reference evidence="7 8" key="1">
    <citation type="submission" date="2019-08" db="EMBL/GenBank/DDBJ databases">
        <title>Seonamhaeicola sediminis sp. nov., isolated from marine sediment.</title>
        <authorList>
            <person name="Cao W.R."/>
        </authorList>
    </citation>
    <scope>NUCLEOTIDE SEQUENCE [LARGE SCALE GENOMIC DNA]</scope>
    <source>
        <strain evidence="7 8">B011</strain>
    </source>
</reference>
<organism evidence="7 8">
    <name type="scientific">Seonamhaeicola marinus</name>
    <dbReference type="NCBI Taxonomy" id="1912246"/>
    <lineage>
        <taxon>Bacteria</taxon>
        <taxon>Pseudomonadati</taxon>
        <taxon>Bacteroidota</taxon>
        <taxon>Flavobacteriia</taxon>
        <taxon>Flavobacteriales</taxon>
        <taxon>Flavobacteriaceae</taxon>
    </lineage>
</organism>
<dbReference type="GO" id="GO:0006352">
    <property type="term" value="P:DNA-templated transcription initiation"/>
    <property type="evidence" value="ECO:0007669"/>
    <property type="project" value="InterPro"/>
</dbReference>
<dbReference type="NCBIfam" id="TIGR02937">
    <property type="entry name" value="sigma70-ECF"/>
    <property type="match status" value="1"/>
</dbReference>
<dbReference type="InterPro" id="IPR039425">
    <property type="entry name" value="RNA_pol_sigma-70-like"/>
</dbReference>